<evidence type="ECO:0000313" key="3">
    <source>
        <dbReference type="Proteomes" id="UP000008311"/>
    </source>
</evidence>
<sequence>MRVVVSRVASEGRRIDAVLSGRAATDGHLLESQLPDGLPQQDHPRHDEQEDRRPDDGKAVPARSP</sequence>
<keyword evidence="3" id="KW-1185">Reference proteome</keyword>
<accession>B9TAE5</accession>
<evidence type="ECO:0000313" key="2">
    <source>
        <dbReference type="EMBL" id="EEF27168.1"/>
    </source>
</evidence>
<dbReference type="Proteomes" id="UP000008311">
    <property type="component" value="Unassembled WGS sequence"/>
</dbReference>
<organism evidence="2 3">
    <name type="scientific">Ricinus communis</name>
    <name type="common">Castor bean</name>
    <dbReference type="NCBI Taxonomy" id="3988"/>
    <lineage>
        <taxon>Eukaryota</taxon>
        <taxon>Viridiplantae</taxon>
        <taxon>Streptophyta</taxon>
        <taxon>Embryophyta</taxon>
        <taxon>Tracheophyta</taxon>
        <taxon>Spermatophyta</taxon>
        <taxon>Magnoliopsida</taxon>
        <taxon>eudicotyledons</taxon>
        <taxon>Gunneridae</taxon>
        <taxon>Pentapetalae</taxon>
        <taxon>rosids</taxon>
        <taxon>fabids</taxon>
        <taxon>Malpighiales</taxon>
        <taxon>Euphorbiaceae</taxon>
        <taxon>Acalyphoideae</taxon>
        <taxon>Acalypheae</taxon>
        <taxon>Ricinus</taxon>
    </lineage>
</organism>
<dbReference type="AlphaFoldDB" id="B9TAE5"/>
<dbReference type="InParanoid" id="B9TAE5"/>
<gene>
    <name evidence="2" type="ORF">RCOM_0056170</name>
</gene>
<protein>
    <submittedName>
        <fullName evidence="2">Uncharacterized protein</fullName>
    </submittedName>
</protein>
<evidence type="ECO:0000256" key="1">
    <source>
        <dbReference type="SAM" id="MobiDB-lite"/>
    </source>
</evidence>
<reference evidence="3" key="1">
    <citation type="journal article" date="2010" name="Nat. Biotechnol.">
        <title>Draft genome sequence of the oilseed species Ricinus communis.</title>
        <authorList>
            <person name="Chan A.P."/>
            <person name="Crabtree J."/>
            <person name="Zhao Q."/>
            <person name="Lorenzi H."/>
            <person name="Orvis J."/>
            <person name="Puiu D."/>
            <person name="Melake-Berhan A."/>
            <person name="Jones K.M."/>
            <person name="Redman J."/>
            <person name="Chen G."/>
            <person name="Cahoon E.B."/>
            <person name="Gedil M."/>
            <person name="Stanke M."/>
            <person name="Haas B.J."/>
            <person name="Wortman J.R."/>
            <person name="Fraser-Liggett C.M."/>
            <person name="Ravel J."/>
            <person name="Rabinowicz P.D."/>
        </authorList>
    </citation>
    <scope>NUCLEOTIDE SEQUENCE [LARGE SCALE GENOMIC DNA]</scope>
    <source>
        <strain evidence="3">cv. Hale</strain>
    </source>
</reference>
<dbReference type="EMBL" id="EQ975728">
    <property type="protein sequence ID" value="EEF27168.1"/>
    <property type="molecule type" value="Genomic_DNA"/>
</dbReference>
<feature type="region of interest" description="Disordered" evidence="1">
    <location>
        <begin position="27"/>
        <end position="65"/>
    </location>
</feature>
<name>B9TAE5_RICCO</name>
<feature type="compositionally biased region" description="Basic and acidic residues" evidence="1">
    <location>
        <begin position="42"/>
        <end position="58"/>
    </location>
</feature>
<proteinExistence type="predicted"/>